<reference evidence="2 3" key="1">
    <citation type="submission" date="2024-01" db="EMBL/GenBank/DDBJ databases">
        <title>Complete genome sequence of Citroniella saccharovorans strain M6.X9, isolated from human fecal sample.</title>
        <authorList>
            <person name="Cheng G."/>
            <person name="Westerholm M."/>
            <person name="Schnurer A."/>
        </authorList>
    </citation>
    <scope>NUCLEOTIDE SEQUENCE [LARGE SCALE GENOMIC DNA]</scope>
    <source>
        <strain evidence="2 3">DSM 29873</strain>
    </source>
</reference>
<evidence type="ECO:0000313" key="3">
    <source>
        <dbReference type="Proteomes" id="UP001357733"/>
    </source>
</evidence>
<keyword evidence="1" id="KW-0812">Transmembrane</keyword>
<keyword evidence="1" id="KW-1133">Transmembrane helix</keyword>
<comment type="caution">
    <text evidence="2">The sequence shown here is derived from an EMBL/GenBank/DDBJ whole genome shotgun (WGS) entry which is preliminary data.</text>
</comment>
<feature type="transmembrane region" description="Helical" evidence="1">
    <location>
        <begin position="12"/>
        <end position="33"/>
    </location>
</feature>
<dbReference type="Proteomes" id="UP001357733">
    <property type="component" value="Unassembled WGS sequence"/>
</dbReference>
<protein>
    <submittedName>
        <fullName evidence="2">Uncharacterized protein</fullName>
    </submittedName>
</protein>
<keyword evidence="1" id="KW-0472">Membrane</keyword>
<accession>A0AAW9MUC9</accession>
<organism evidence="2 3">
    <name type="scientific">Citroniella saccharovorans</name>
    <dbReference type="NCBI Taxonomy" id="2053367"/>
    <lineage>
        <taxon>Bacteria</taxon>
        <taxon>Bacillati</taxon>
        <taxon>Bacillota</taxon>
        <taxon>Tissierellia</taxon>
        <taxon>Tissierellales</taxon>
        <taxon>Peptoniphilaceae</taxon>
        <taxon>Citroniella</taxon>
    </lineage>
</organism>
<dbReference type="RefSeq" id="WP_324619853.1">
    <property type="nucleotide sequence ID" value="NZ_JAYKOT010000003.1"/>
</dbReference>
<evidence type="ECO:0000313" key="2">
    <source>
        <dbReference type="EMBL" id="MEB3429676.1"/>
    </source>
</evidence>
<evidence type="ECO:0000256" key="1">
    <source>
        <dbReference type="SAM" id="Phobius"/>
    </source>
</evidence>
<sequence>MKKILTKIGFSLLIIYVIGALIFSVITYPNTFVHGQRKGLMLKSDALIRENDGRVLTIIGRDKKEVKISPDMFSYKESLKEGEKNQSKPIFMADLFLYKSQLHTRI</sequence>
<keyword evidence="3" id="KW-1185">Reference proteome</keyword>
<dbReference type="AlphaFoldDB" id="A0AAW9MUC9"/>
<proteinExistence type="predicted"/>
<gene>
    <name evidence="2" type="ORF">VLK81_06565</name>
</gene>
<dbReference type="EMBL" id="JAYKOT010000003">
    <property type="protein sequence ID" value="MEB3429676.1"/>
    <property type="molecule type" value="Genomic_DNA"/>
</dbReference>
<name>A0AAW9MUC9_9FIRM</name>